<evidence type="ECO:0000256" key="1">
    <source>
        <dbReference type="ARBA" id="ARBA00013191"/>
    </source>
</evidence>
<dbReference type="EC" id="2.3.1.41" evidence="1"/>
<dbReference type="GO" id="GO:0005739">
    <property type="term" value="C:mitochondrion"/>
    <property type="evidence" value="ECO:0007669"/>
    <property type="project" value="TreeGrafter"/>
</dbReference>
<dbReference type="PANTHER" id="PTHR11712:SF357">
    <property type="entry name" value="3-OXOACYL-[ACYL-CARRIER-PROTEIN] SYNTHASE"/>
    <property type="match status" value="1"/>
</dbReference>
<dbReference type="GO" id="GO:0004315">
    <property type="term" value="F:3-oxoacyl-[acyl-carrier-protein] synthase activity"/>
    <property type="evidence" value="ECO:0007669"/>
    <property type="project" value="UniProtKB-EC"/>
</dbReference>
<evidence type="ECO:0000259" key="3">
    <source>
        <dbReference type="Pfam" id="PF02801"/>
    </source>
</evidence>
<dbReference type="InterPro" id="IPR000794">
    <property type="entry name" value="Beta-ketoacyl_synthase"/>
</dbReference>
<dbReference type="Pfam" id="PF02801">
    <property type="entry name" value="Ketoacyl-synt_C"/>
    <property type="match status" value="1"/>
</dbReference>
<dbReference type="InterPro" id="IPR014031">
    <property type="entry name" value="Ketoacyl_synth_C"/>
</dbReference>
<keyword evidence="2" id="KW-0808">Transferase</keyword>
<dbReference type="OrthoDB" id="5334845at2759"/>
<protein>
    <recommendedName>
        <fullName evidence="1">beta-ketoacyl-[acyl-carrier-protein] synthase I</fullName>
        <ecNumber evidence="1">2.3.1.41</ecNumber>
    </recommendedName>
</protein>
<dbReference type="InterPro" id="IPR016039">
    <property type="entry name" value="Thiolase-like"/>
</dbReference>
<dbReference type="Proteomes" id="UP000245207">
    <property type="component" value="Unassembled WGS sequence"/>
</dbReference>
<accession>A0A2U1LVN7</accession>
<sequence length="131" mass="14624">MLSMSELYALKNIFKKTEGIKVNATKSIIGHCMAAAGGMKAIATIKAIQTGWVHPTINQFKAIDRRIHTEKTFFQSTNGTYGIVDDHGESTTRRPRLYIDSTMYTITLKGVTYVEDLGLIDHVKDSFFYAG</sequence>
<dbReference type="Gene3D" id="3.40.47.10">
    <property type="match status" value="1"/>
</dbReference>
<dbReference type="AlphaFoldDB" id="A0A2U1LVN7"/>
<dbReference type="GO" id="GO:0006633">
    <property type="term" value="P:fatty acid biosynthetic process"/>
    <property type="evidence" value="ECO:0007669"/>
    <property type="project" value="TreeGrafter"/>
</dbReference>
<evidence type="ECO:0000256" key="2">
    <source>
        <dbReference type="ARBA" id="ARBA00022679"/>
    </source>
</evidence>
<comment type="caution">
    <text evidence="4">The sequence shown here is derived from an EMBL/GenBank/DDBJ whole genome shotgun (WGS) entry which is preliminary data.</text>
</comment>
<name>A0A2U1LVN7_ARTAN</name>
<dbReference type="EMBL" id="PKPP01007569">
    <property type="protein sequence ID" value="PWA53034.1"/>
    <property type="molecule type" value="Genomic_DNA"/>
</dbReference>
<proteinExistence type="predicted"/>
<gene>
    <name evidence="4" type="ORF">CTI12_AA449080</name>
</gene>
<dbReference type="STRING" id="35608.A0A2U1LVN7"/>
<dbReference type="PANTHER" id="PTHR11712">
    <property type="entry name" value="POLYKETIDE SYNTHASE-RELATED"/>
    <property type="match status" value="1"/>
</dbReference>
<feature type="domain" description="Beta-ketoacyl synthase C-terminal" evidence="3">
    <location>
        <begin position="5"/>
        <end position="58"/>
    </location>
</feature>
<keyword evidence="5" id="KW-1185">Reference proteome</keyword>
<evidence type="ECO:0000313" key="4">
    <source>
        <dbReference type="EMBL" id="PWA53034.1"/>
    </source>
</evidence>
<reference evidence="4 5" key="1">
    <citation type="journal article" date="2018" name="Mol. Plant">
        <title>The genome of Artemisia annua provides insight into the evolution of Asteraceae family and artemisinin biosynthesis.</title>
        <authorList>
            <person name="Shen Q."/>
            <person name="Zhang L."/>
            <person name="Liao Z."/>
            <person name="Wang S."/>
            <person name="Yan T."/>
            <person name="Shi P."/>
            <person name="Liu M."/>
            <person name="Fu X."/>
            <person name="Pan Q."/>
            <person name="Wang Y."/>
            <person name="Lv Z."/>
            <person name="Lu X."/>
            <person name="Zhang F."/>
            <person name="Jiang W."/>
            <person name="Ma Y."/>
            <person name="Chen M."/>
            <person name="Hao X."/>
            <person name="Li L."/>
            <person name="Tang Y."/>
            <person name="Lv G."/>
            <person name="Zhou Y."/>
            <person name="Sun X."/>
            <person name="Brodelius P.E."/>
            <person name="Rose J.K.C."/>
            <person name="Tang K."/>
        </authorList>
    </citation>
    <scope>NUCLEOTIDE SEQUENCE [LARGE SCALE GENOMIC DNA]</scope>
    <source>
        <strain evidence="5">cv. Huhao1</strain>
        <tissue evidence="4">Leaf</tissue>
    </source>
</reference>
<organism evidence="4 5">
    <name type="scientific">Artemisia annua</name>
    <name type="common">Sweet wormwood</name>
    <dbReference type="NCBI Taxonomy" id="35608"/>
    <lineage>
        <taxon>Eukaryota</taxon>
        <taxon>Viridiplantae</taxon>
        <taxon>Streptophyta</taxon>
        <taxon>Embryophyta</taxon>
        <taxon>Tracheophyta</taxon>
        <taxon>Spermatophyta</taxon>
        <taxon>Magnoliopsida</taxon>
        <taxon>eudicotyledons</taxon>
        <taxon>Gunneridae</taxon>
        <taxon>Pentapetalae</taxon>
        <taxon>asterids</taxon>
        <taxon>campanulids</taxon>
        <taxon>Asterales</taxon>
        <taxon>Asteraceae</taxon>
        <taxon>Asteroideae</taxon>
        <taxon>Anthemideae</taxon>
        <taxon>Artemisiinae</taxon>
        <taxon>Artemisia</taxon>
    </lineage>
</organism>
<dbReference type="SUPFAM" id="SSF53901">
    <property type="entry name" value="Thiolase-like"/>
    <property type="match status" value="1"/>
</dbReference>
<evidence type="ECO:0000313" key="5">
    <source>
        <dbReference type="Proteomes" id="UP000245207"/>
    </source>
</evidence>